<name>A0ABQ0AXY0_9FIRM</name>
<dbReference type="EMBL" id="BAABXL010000001">
    <property type="protein sequence ID" value="GAA6268885.1"/>
    <property type="molecule type" value="Genomic_DNA"/>
</dbReference>
<dbReference type="PANTHER" id="PTHR45453:SF1">
    <property type="entry name" value="PHOSPHATE REGULON SENSOR PROTEIN PHOR"/>
    <property type="match status" value="1"/>
</dbReference>
<protein>
    <recommendedName>
        <fullName evidence="3">histidine kinase</fullName>
        <ecNumber evidence="3">2.7.13.3</ecNumber>
    </recommendedName>
</protein>
<keyword evidence="8" id="KW-1133">Transmembrane helix</keyword>
<sequence length="468" mass="53087">MRRAILKKFILVLLAALFINSIIFYLISSHMILNMATKDMTYTIEMIDRLLNYEDEAGLNGQVERMEEFTGAEDTRVTLIRFDGTVVFDTDAATQKLDNHLGRTEVQEALSSGIGYAKRYSETLRKHLLYAAYRSPRSDMILRISVPYSGLSEYLPMLLPAALISFLAALACAFVFTKRFVDSVTKPLRDIATELQKVKGDYTELHFGSCLYPELNVIAETTMEMSKNVKDYLSRIEKEKHIRQEFFSNASHELKTPITSIQGYAELIESGMIQDESMKLDFIRRIKKEAANMAGLINDILMISRLEAKDAEVLVSDVRISPLLEDIVDSLKPAAADSQVFVHIDCQPLCVRANPQQMKELLSNLVGNAVKYNHPGGQVWVNIREQDENIVIRVRDNGVGIPQESLDRIFERFYRVDKGRSRKQGGTGLGLSIVKHIVNFYHGSIRVTSELEKGTEFTVMIPVKWEEL</sequence>
<dbReference type="PRINTS" id="PR00344">
    <property type="entry name" value="BCTRLSENSOR"/>
</dbReference>
<dbReference type="Pfam" id="PF02518">
    <property type="entry name" value="HATPase_c"/>
    <property type="match status" value="1"/>
</dbReference>
<evidence type="ECO:0000256" key="1">
    <source>
        <dbReference type="ARBA" id="ARBA00000085"/>
    </source>
</evidence>
<comment type="caution">
    <text evidence="10">The sequence shown here is derived from an EMBL/GenBank/DDBJ whole genome shotgun (WGS) entry which is preliminary data.</text>
</comment>
<gene>
    <name evidence="10" type="ORF">F130042H8_19450</name>
</gene>
<evidence type="ECO:0000256" key="2">
    <source>
        <dbReference type="ARBA" id="ARBA00004370"/>
    </source>
</evidence>
<dbReference type="SUPFAM" id="SSF47384">
    <property type="entry name" value="Homodimeric domain of signal transducing histidine kinase"/>
    <property type="match status" value="1"/>
</dbReference>
<dbReference type="EC" id="2.7.13.3" evidence="3"/>
<feature type="transmembrane region" description="Helical" evidence="8">
    <location>
        <begin position="9"/>
        <end position="33"/>
    </location>
</feature>
<organism evidence="10 11">
    <name type="scientific">Enterocloster alcoholdehydrogenati</name>
    <dbReference type="NCBI Taxonomy" id="2547410"/>
    <lineage>
        <taxon>Bacteria</taxon>
        <taxon>Bacillati</taxon>
        <taxon>Bacillota</taxon>
        <taxon>Clostridia</taxon>
        <taxon>Lachnospirales</taxon>
        <taxon>Lachnospiraceae</taxon>
        <taxon>Enterocloster</taxon>
    </lineage>
</organism>
<dbReference type="PROSITE" id="PS50109">
    <property type="entry name" value="HIS_KIN"/>
    <property type="match status" value="1"/>
</dbReference>
<evidence type="ECO:0000256" key="6">
    <source>
        <dbReference type="ARBA" id="ARBA00022777"/>
    </source>
</evidence>
<reference evidence="10 11" key="1">
    <citation type="submission" date="2024-04" db="EMBL/GenBank/DDBJ databases">
        <title>Defined microbial consortia suppress multidrug-resistant proinflammatory Enterobacteriaceae via ecological control.</title>
        <authorList>
            <person name="Furuichi M."/>
            <person name="Kawaguchi T."/>
            <person name="Pust M."/>
            <person name="Yasuma K."/>
            <person name="Plichta D."/>
            <person name="Hasegawa N."/>
            <person name="Ohya T."/>
            <person name="Bhattarai S."/>
            <person name="Sasajima S."/>
            <person name="Aoto Y."/>
            <person name="Tuganbaev T."/>
            <person name="Yaginuma M."/>
            <person name="Ueda M."/>
            <person name="Okahashi N."/>
            <person name="Amafuji K."/>
            <person name="Kiridooshi Y."/>
            <person name="Sugita K."/>
            <person name="Strazar M."/>
            <person name="Skelly A."/>
            <person name="Suda W."/>
            <person name="Hattori M."/>
            <person name="Nakamoto N."/>
            <person name="Caballero S."/>
            <person name="Norman J."/>
            <person name="Olle B."/>
            <person name="Tanoue T."/>
            <person name="Arita M."/>
            <person name="Bucci V."/>
            <person name="Atarashi K."/>
            <person name="Xavier R."/>
            <person name="Honda K."/>
        </authorList>
    </citation>
    <scope>NUCLEOTIDE SEQUENCE [LARGE SCALE GENOMIC DNA]</scope>
    <source>
        <strain evidence="11">f13</strain>
    </source>
</reference>
<evidence type="ECO:0000256" key="8">
    <source>
        <dbReference type="SAM" id="Phobius"/>
    </source>
</evidence>
<dbReference type="Gene3D" id="3.30.565.10">
    <property type="entry name" value="Histidine kinase-like ATPase, C-terminal domain"/>
    <property type="match status" value="1"/>
</dbReference>
<evidence type="ECO:0000256" key="4">
    <source>
        <dbReference type="ARBA" id="ARBA00022553"/>
    </source>
</evidence>
<dbReference type="Pfam" id="PF00512">
    <property type="entry name" value="HisKA"/>
    <property type="match status" value="1"/>
</dbReference>
<dbReference type="Gene3D" id="1.10.287.130">
    <property type="match status" value="1"/>
</dbReference>
<dbReference type="InterPro" id="IPR036097">
    <property type="entry name" value="HisK_dim/P_sf"/>
</dbReference>
<evidence type="ECO:0000256" key="3">
    <source>
        <dbReference type="ARBA" id="ARBA00012438"/>
    </source>
</evidence>
<dbReference type="SMART" id="SM00387">
    <property type="entry name" value="HATPase_c"/>
    <property type="match status" value="1"/>
</dbReference>
<keyword evidence="4" id="KW-0597">Phosphoprotein</keyword>
<dbReference type="RefSeq" id="WP_176253826.1">
    <property type="nucleotide sequence ID" value="NZ_BAABXL010000001.1"/>
</dbReference>
<dbReference type="Proteomes" id="UP001600894">
    <property type="component" value="Unassembled WGS sequence"/>
</dbReference>
<dbReference type="PANTHER" id="PTHR45453">
    <property type="entry name" value="PHOSPHATE REGULON SENSOR PROTEIN PHOR"/>
    <property type="match status" value="1"/>
</dbReference>
<dbReference type="InterPro" id="IPR036890">
    <property type="entry name" value="HATPase_C_sf"/>
</dbReference>
<accession>A0ABQ0AXY0</accession>
<feature type="domain" description="Histidine kinase" evidence="9">
    <location>
        <begin position="249"/>
        <end position="465"/>
    </location>
</feature>
<dbReference type="CDD" id="cd00075">
    <property type="entry name" value="HATPase"/>
    <property type="match status" value="1"/>
</dbReference>
<dbReference type="InterPro" id="IPR003661">
    <property type="entry name" value="HisK_dim/P_dom"/>
</dbReference>
<keyword evidence="6" id="KW-0418">Kinase</keyword>
<evidence type="ECO:0000313" key="11">
    <source>
        <dbReference type="Proteomes" id="UP001600894"/>
    </source>
</evidence>
<dbReference type="SMART" id="SM00388">
    <property type="entry name" value="HisKA"/>
    <property type="match status" value="1"/>
</dbReference>
<keyword evidence="8" id="KW-0472">Membrane</keyword>
<evidence type="ECO:0000256" key="5">
    <source>
        <dbReference type="ARBA" id="ARBA00022679"/>
    </source>
</evidence>
<dbReference type="CDD" id="cd00082">
    <property type="entry name" value="HisKA"/>
    <property type="match status" value="1"/>
</dbReference>
<feature type="transmembrane region" description="Helical" evidence="8">
    <location>
        <begin position="157"/>
        <end position="176"/>
    </location>
</feature>
<evidence type="ECO:0000313" key="10">
    <source>
        <dbReference type="EMBL" id="GAA6268885.1"/>
    </source>
</evidence>
<dbReference type="SUPFAM" id="SSF55874">
    <property type="entry name" value="ATPase domain of HSP90 chaperone/DNA topoisomerase II/histidine kinase"/>
    <property type="match status" value="1"/>
</dbReference>
<keyword evidence="5" id="KW-0808">Transferase</keyword>
<proteinExistence type="predicted"/>
<keyword evidence="11" id="KW-1185">Reference proteome</keyword>
<comment type="catalytic activity">
    <reaction evidence="1">
        <text>ATP + protein L-histidine = ADP + protein N-phospho-L-histidine.</text>
        <dbReference type="EC" id="2.7.13.3"/>
    </reaction>
</comment>
<dbReference type="InterPro" id="IPR005467">
    <property type="entry name" value="His_kinase_dom"/>
</dbReference>
<evidence type="ECO:0000256" key="7">
    <source>
        <dbReference type="ARBA" id="ARBA00023012"/>
    </source>
</evidence>
<dbReference type="InterPro" id="IPR050351">
    <property type="entry name" value="BphY/WalK/GraS-like"/>
</dbReference>
<dbReference type="InterPro" id="IPR004358">
    <property type="entry name" value="Sig_transdc_His_kin-like_C"/>
</dbReference>
<comment type="subcellular location">
    <subcellularLocation>
        <location evidence="2">Membrane</location>
    </subcellularLocation>
</comment>
<keyword evidence="8" id="KW-0812">Transmembrane</keyword>
<dbReference type="InterPro" id="IPR003594">
    <property type="entry name" value="HATPase_dom"/>
</dbReference>
<evidence type="ECO:0000259" key="9">
    <source>
        <dbReference type="PROSITE" id="PS50109"/>
    </source>
</evidence>
<keyword evidence="7" id="KW-0902">Two-component regulatory system</keyword>